<dbReference type="InterPro" id="IPR013780">
    <property type="entry name" value="Glyco_hydro_b"/>
</dbReference>
<dbReference type="Pfam" id="PF21365">
    <property type="entry name" value="Glyco_hydro_31_3rd"/>
    <property type="match status" value="1"/>
</dbReference>
<comment type="similarity">
    <text evidence="1 2">Belongs to the glycosyl hydrolase 31 family.</text>
</comment>
<keyword evidence="2" id="KW-0326">Glycosidase</keyword>
<feature type="domain" description="DUF5110" evidence="4">
    <location>
        <begin position="623"/>
        <end position="667"/>
    </location>
</feature>
<dbReference type="CDD" id="cd14752">
    <property type="entry name" value="GH31_N"/>
    <property type="match status" value="1"/>
</dbReference>
<dbReference type="KEGG" id="acht:bsdcttw_40990"/>
<dbReference type="Proteomes" id="UP000515703">
    <property type="component" value="Chromosome"/>
</dbReference>
<sequence length="688" mass="78202">MINILNGIYKLTLGEPEVLTPIKLRRTSENLEAFNHLIKISSPFTDEDFKISVSQRGCTVTLPIYEEERIYGFGLQLKSFMQNGKKKIIRTNADPSSDSGDSHAPVPFYVSTLGYGILVDTARYVSFYCGSSAAKEQKSRESELGPKGTTEALYKTVQSSSSMVIDIPVAQGIDIYIFAGTDMKDAICRYNLFSGGGCLPPLKGLGVLYRGYVDADQNGILDISKALRDDHIPCDIIGLEPGWHSKAYSCSYLWNDKKFPVPEDMVKALKDSNFDINLWEQAFVNPSAPFYDEIKDHSGDYLVWEGLVPDFSILQAREAFGKHHEKLVDLGIAGFKLDECDSSDYTGGWSFPNCTQFPSGLDGEQMHNQIGIFFQDTQYELYKKKNKRTYSQVRASHALASSYPFVLYSDLYNHRDFFRALLNAGFSGLLWTPEVRQTDSAIELIRRIQIVCLSAQVCINSWMIPNLPWRQFHYEENLRGELLPESERIALTLACKKALEFRMSLIPYLYSAFWKYKTTGTPVFRALVMDYPNDIYAQEVEDQVWIGDSLMAAPIFADEGNKRNIYLPEGVWFDFETGARLIGDQWLNEVEVPIDHIPIFVKGNSIIPIANPVEWINENTQFNLTINIYGSDISSFALYEDDGYSFNFEKGMYNITELQYNHNRLNLDEGFISPMKKYIIDQIILKGE</sequence>
<evidence type="ECO:0000256" key="2">
    <source>
        <dbReference type="RuleBase" id="RU361185"/>
    </source>
</evidence>
<dbReference type="CDD" id="cd06592">
    <property type="entry name" value="GH31_NET37"/>
    <property type="match status" value="1"/>
</dbReference>
<accession>A0A7I8DRL9</accession>
<organism evidence="6 7">
    <name type="scientific">Anaerocolumna chitinilytica</name>
    <dbReference type="NCBI Taxonomy" id="1727145"/>
    <lineage>
        <taxon>Bacteria</taxon>
        <taxon>Bacillati</taxon>
        <taxon>Bacillota</taxon>
        <taxon>Clostridia</taxon>
        <taxon>Lachnospirales</taxon>
        <taxon>Lachnospiraceae</taxon>
        <taxon>Anaerocolumna</taxon>
    </lineage>
</organism>
<dbReference type="InterPro" id="IPR033403">
    <property type="entry name" value="DUF5110"/>
</dbReference>
<evidence type="ECO:0000313" key="6">
    <source>
        <dbReference type="EMBL" id="BCK01059.1"/>
    </source>
</evidence>
<dbReference type="InterPro" id="IPR000322">
    <property type="entry name" value="Glyco_hydro_31_TIM"/>
</dbReference>
<feature type="domain" description="Glycosyl hydrolase family 31 C-terminal" evidence="5">
    <location>
        <begin position="520"/>
        <end position="607"/>
    </location>
</feature>
<dbReference type="InterPro" id="IPR048395">
    <property type="entry name" value="Glyco_hydro_31_C"/>
</dbReference>
<protein>
    <submittedName>
        <fullName evidence="6">Glycosyl hydrolase family 31</fullName>
    </submittedName>
</protein>
<dbReference type="Pfam" id="PF17137">
    <property type="entry name" value="DUF5110"/>
    <property type="match status" value="1"/>
</dbReference>
<feature type="domain" description="Glycoside hydrolase family 31 TIM barrel" evidence="3">
    <location>
        <begin position="199"/>
        <end position="512"/>
    </location>
</feature>
<dbReference type="Gene3D" id="2.60.40.1180">
    <property type="entry name" value="Golgi alpha-mannosidase II"/>
    <property type="match status" value="2"/>
</dbReference>
<dbReference type="InterPro" id="IPR017853">
    <property type="entry name" value="GH"/>
</dbReference>
<dbReference type="InterPro" id="IPR051816">
    <property type="entry name" value="Glycosyl_Hydrolase_31"/>
</dbReference>
<dbReference type="Pfam" id="PF01055">
    <property type="entry name" value="Glyco_hydro_31_2nd"/>
    <property type="match status" value="1"/>
</dbReference>
<evidence type="ECO:0000313" key="7">
    <source>
        <dbReference type="Proteomes" id="UP000515703"/>
    </source>
</evidence>
<dbReference type="GO" id="GO:0005975">
    <property type="term" value="P:carbohydrate metabolic process"/>
    <property type="evidence" value="ECO:0007669"/>
    <property type="project" value="InterPro"/>
</dbReference>
<dbReference type="RefSeq" id="WP_207726443.1">
    <property type="nucleotide sequence ID" value="NZ_AP023368.1"/>
</dbReference>
<dbReference type="InterPro" id="IPR011013">
    <property type="entry name" value="Gal_mutarotase_sf_dom"/>
</dbReference>
<reference evidence="6 7" key="1">
    <citation type="submission" date="2020-08" db="EMBL/GenBank/DDBJ databases">
        <title>Draft genome sequencing of an Anaerocolumna strain isolated from anoxic soil subjected to BSD treatment.</title>
        <authorList>
            <person name="Uek A."/>
            <person name="Tonouchi A."/>
        </authorList>
    </citation>
    <scope>NUCLEOTIDE SEQUENCE [LARGE SCALE GENOMIC DNA]</scope>
    <source>
        <strain evidence="6 7">CTTW</strain>
    </source>
</reference>
<dbReference type="Gene3D" id="2.60.40.1760">
    <property type="entry name" value="glycosyl hydrolase (family 31)"/>
    <property type="match status" value="1"/>
</dbReference>
<keyword evidence="7" id="KW-1185">Reference proteome</keyword>
<dbReference type="AlphaFoldDB" id="A0A7I8DRL9"/>
<dbReference type="Gene3D" id="3.20.20.80">
    <property type="entry name" value="Glycosidases"/>
    <property type="match status" value="1"/>
</dbReference>
<evidence type="ECO:0000256" key="1">
    <source>
        <dbReference type="ARBA" id="ARBA00007806"/>
    </source>
</evidence>
<dbReference type="PANTHER" id="PTHR43863:SF2">
    <property type="entry name" value="MALTASE-GLUCOAMYLASE"/>
    <property type="match status" value="1"/>
</dbReference>
<dbReference type="EMBL" id="AP023368">
    <property type="protein sequence ID" value="BCK01059.1"/>
    <property type="molecule type" value="Genomic_DNA"/>
</dbReference>
<evidence type="ECO:0000259" key="4">
    <source>
        <dbReference type="Pfam" id="PF17137"/>
    </source>
</evidence>
<name>A0A7I8DRL9_9FIRM</name>
<keyword evidence="2 6" id="KW-0378">Hydrolase</keyword>
<dbReference type="SUPFAM" id="SSF51011">
    <property type="entry name" value="Glycosyl hydrolase domain"/>
    <property type="match status" value="1"/>
</dbReference>
<dbReference type="SUPFAM" id="SSF74650">
    <property type="entry name" value="Galactose mutarotase-like"/>
    <property type="match status" value="1"/>
</dbReference>
<evidence type="ECO:0000259" key="5">
    <source>
        <dbReference type="Pfam" id="PF21365"/>
    </source>
</evidence>
<dbReference type="SUPFAM" id="SSF51445">
    <property type="entry name" value="(Trans)glycosidases"/>
    <property type="match status" value="1"/>
</dbReference>
<reference evidence="6 7" key="2">
    <citation type="submission" date="2020-08" db="EMBL/GenBank/DDBJ databases">
        <authorList>
            <person name="Ueki A."/>
            <person name="Tonouchi A."/>
        </authorList>
    </citation>
    <scope>NUCLEOTIDE SEQUENCE [LARGE SCALE GENOMIC DNA]</scope>
    <source>
        <strain evidence="6 7">CTTW</strain>
    </source>
</reference>
<dbReference type="PANTHER" id="PTHR43863">
    <property type="entry name" value="HYDROLASE, PUTATIVE (AFU_ORTHOLOGUE AFUA_1G03140)-RELATED"/>
    <property type="match status" value="1"/>
</dbReference>
<dbReference type="GO" id="GO:0004553">
    <property type="term" value="F:hydrolase activity, hydrolyzing O-glycosyl compounds"/>
    <property type="evidence" value="ECO:0007669"/>
    <property type="project" value="InterPro"/>
</dbReference>
<proteinExistence type="inferred from homology"/>
<gene>
    <name evidence="6" type="ORF">bsdcttw_40990</name>
</gene>
<dbReference type="GO" id="GO:0030246">
    <property type="term" value="F:carbohydrate binding"/>
    <property type="evidence" value="ECO:0007669"/>
    <property type="project" value="InterPro"/>
</dbReference>
<evidence type="ECO:0000259" key="3">
    <source>
        <dbReference type="Pfam" id="PF01055"/>
    </source>
</evidence>